<sequence length="50" mass="5508">MKQSKKVRSKKQAKIQHEELKGVSGGSPDIRVCTAKKDGIRVCTGQSPRK</sequence>
<reference evidence="2" key="1">
    <citation type="submission" date="2021-11" db="EMBL/GenBank/DDBJ databases">
        <title>Legionella maioricencis sp. nov., a new species isolated from hot water samples in Mallorca.</title>
        <authorList>
            <person name="Crespi S."/>
            <person name="Drasar V."/>
            <person name="Salva-Serra F."/>
            <person name="Jaen-Luchoro D."/>
            <person name="Pineiro-Iglesias B."/>
            <person name="Aliaga F."/>
            <person name="Fernandez-Juarez V."/>
            <person name="Coll G."/>
            <person name="Moore E.R.B."/>
            <person name="Bennasar-Figueras A."/>
        </authorList>
    </citation>
    <scope>NUCLEOTIDE SEQUENCE</scope>
    <source>
        <strain evidence="2">HCPI-6</strain>
    </source>
</reference>
<comment type="caution">
    <text evidence="2">The sequence shown here is derived from an EMBL/GenBank/DDBJ whole genome shotgun (WGS) entry which is preliminary data.</text>
</comment>
<gene>
    <name evidence="2" type="ORF">LOX96_10705</name>
</gene>
<feature type="region of interest" description="Disordered" evidence="1">
    <location>
        <begin position="1"/>
        <end position="30"/>
    </location>
</feature>
<evidence type="ECO:0000313" key="3">
    <source>
        <dbReference type="Proteomes" id="UP001139721"/>
    </source>
</evidence>
<feature type="compositionally biased region" description="Basic residues" evidence="1">
    <location>
        <begin position="1"/>
        <end position="14"/>
    </location>
</feature>
<keyword evidence="3" id="KW-1185">Reference proteome</keyword>
<protein>
    <submittedName>
        <fullName evidence="2">Uncharacterized protein</fullName>
    </submittedName>
</protein>
<name>A0A9X2D144_9GAMM</name>
<accession>A0A9X2D144</accession>
<evidence type="ECO:0000313" key="2">
    <source>
        <dbReference type="EMBL" id="MCL9684564.1"/>
    </source>
</evidence>
<dbReference type="Proteomes" id="UP001139721">
    <property type="component" value="Unassembled WGS sequence"/>
</dbReference>
<dbReference type="AlphaFoldDB" id="A0A9X2D144"/>
<evidence type="ECO:0000256" key="1">
    <source>
        <dbReference type="SAM" id="MobiDB-lite"/>
    </source>
</evidence>
<organism evidence="2 3">
    <name type="scientific">Legionella maioricensis</name>
    <dbReference type="NCBI Taxonomy" id="2896528"/>
    <lineage>
        <taxon>Bacteria</taxon>
        <taxon>Pseudomonadati</taxon>
        <taxon>Pseudomonadota</taxon>
        <taxon>Gammaproteobacteria</taxon>
        <taxon>Legionellales</taxon>
        <taxon>Legionellaceae</taxon>
        <taxon>Legionella</taxon>
    </lineage>
</organism>
<proteinExistence type="predicted"/>
<dbReference type="EMBL" id="JAJKBJ010000012">
    <property type="protein sequence ID" value="MCL9684564.1"/>
    <property type="molecule type" value="Genomic_DNA"/>
</dbReference>
<dbReference type="RefSeq" id="WP_250421467.1">
    <property type="nucleotide sequence ID" value="NZ_JAJKBJ010000012.1"/>
</dbReference>